<gene>
    <name evidence="6" type="ORF">DEJ51_08140</name>
</gene>
<evidence type="ECO:0000256" key="3">
    <source>
        <dbReference type="ARBA" id="ARBA00022917"/>
    </source>
</evidence>
<reference evidence="6 7" key="1">
    <citation type="submission" date="2018-05" db="EMBL/GenBank/DDBJ databases">
        <title>Streptomyces venezuelae.</title>
        <authorList>
            <person name="Kim W."/>
            <person name="Lee N."/>
            <person name="Cho B.-K."/>
        </authorList>
    </citation>
    <scope>NUCLEOTIDE SEQUENCE [LARGE SCALE GENOMIC DNA]</scope>
    <source>
        <strain evidence="6 7">ATCC 21018</strain>
    </source>
</reference>
<protein>
    <submittedName>
        <fullName evidence="6">Formyl transferase</fullName>
    </submittedName>
</protein>
<organism evidence="6 7">
    <name type="scientific">Streptomyces venezuelae</name>
    <dbReference type="NCBI Taxonomy" id="54571"/>
    <lineage>
        <taxon>Bacteria</taxon>
        <taxon>Bacillati</taxon>
        <taxon>Actinomycetota</taxon>
        <taxon>Actinomycetes</taxon>
        <taxon>Kitasatosporales</taxon>
        <taxon>Streptomycetaceae</taxon>
        <taxon>Streptomyces</taxon>
    </lineage>
</organism>
<dbReference type="PANTHER" id="PTHR11138:SF5">
    <property type="entry name" value="METHIONYL-TRNA FORMYLTRANSFERASE, MITOCHONDRIAL"/>
    <property type="match status" value="1"/>
</dbReference>
<dbReference type="PANTHER" id="PTHR11138">
    <property type="entry name" value="METHIONYL-TRNA FORMYLTRANSFERASE"/>
    <property type="match status" value="1"/>
</dbReference>
<feature type="domain" description="Formyl transferase N-terminal" evidence="4">
    <location>
        <begin position="10"/>
        <end position="173"/>
    </location>
</feature>
<dbReference type="OrthoDB" id="9802815at2"/>
<dbReference type="Proteomes" id="UP000324101">
    <property type="component" value="Chromosome"/>
</dbReference>
<sequence length="320" mass="34675">MDPIRVVLFTEVNSKLGSPFLSILHGHPDVELAALVTSPPGKLCAYFTDDEEAVDVADQARALGVRVLRPRSANDPDAVEALAALDADYFLVGNFQQLLKAPLLALPRRTSVNFHPSPLPEFAGLAPFYWMVREGAAESSVSAIEMGAELDDGDLLMQHHIPLSGRETGLELRTMQERANVLMLLDLIPQLVEGTWERTPQDLSRRSYYGRPRDEHYRLDFSRPAAVVERHVRAAYRNPGAWFTAPGGQRIRLLSAAYGEGGGPGGGGRPPGTLVRDGSGLYVACADGEWLRLVTVECGGREVAVDDPVLALLGEATTVG</sequence>
<evidence type="ECO:0000256" key="1">
    <source>
        <dbReference type="ARBA" id="ARBA00010699"/>
    </source>
</evidence>
<name>A0A5P2DGC1_STRVZ</name>
<dbReference type="AlphaFoldDB" id="A0A5P2DGC1"/>
<proteinExistence type="inferred from homology"/>
<keyword evidence="3" id="KW-0648">Protein biosynthesis</keyword>
<dbReference type="SUPFAM" id="SSF53328">
    <property type="entry name" value="Formyltransferase"/>
    <property type="match status" value="1"/>
</dbReference>
<dbReference type="CDD" id="cd08704">
    <property type="entry name" value="Met_tRNA_FMT_C"/>
    <property type="match status" value="1"/>
</dbReference>
<dbReference type="Pfam" id="PF00551">
    <property type="entry name" value="Formyl_trans_N"/>
    <property type="match status" value="1"/>
</dbReference>
<dbReference type="EMBL" id="CP029189">
    <property type="protein sequence ID" value="QES54214.1"/>
    <property type="molecule type" value="Genomic_DNA"/>
</dbReference>
<keyword evidence="2 6" id="KW-0808">Transferase</keyword>
<dbReference type="Gene3D" id="3.40.50.12230">
    <property type="match status" value="1"/>
</dbReference>
<evidence type="ECO:0000313" key="7">
    <source>
        <dbReference type="Proteomes" id="UP000324101"/>
    </source>
</evidence>
<comment type="similarity">
    <text evidence="1">Belongs to the Fmt family.</text>
</comment>
<dbReference type="RefSeq" id="WP_150256989.1">
    <property type="nucleotide sequence ID" value="NZ_CP029189.1"/>
</dbReference>
<dbReference type="InterPro" id="IPR044135">
    <property type="entry name" value="Met-tRNA-FMT_C"/>
</dbReference>
<evidence type="ECO:0000256" key="2">
    <source>
        <dbReference type="ARBA" id="ARBA00022679"/>
    </source>
</evidence>
<dbReference type="InterPro" id="IPR002376">
    <property type="entry name" value="Formyl_transf_N"/>
</dbReference>
<evidence type="ECO:0000259" key="5">
    <source>
        <dbReference type="Pfam" id="PF02911"/>
    </source>
</evidence>
<dbReference type="SUPFAM" id="SSF50486">
    <property type="entry name" value="FMT C-terminal domain-like"/>
    <property type="match status" value="1"/>
</dbReference>
<dbReference type="InterPro" id="IPR036477">
    <property type="entry name" value="Formyl_transf_N_sf"/>
</dbReference>
<dbReference type="GO" id="GO:0005829">
    <property type="term" value="C:cytosol"/>
    <property type="evidence" value="ECO:0007669"/>
    <property type="project" value="TreeGrafter"/>
</dbReference>
<dbReference type="InterPro" id="IPR011034">
    <property type="entry name" value="Formyl_transferase-like_C_sf"/>
</dbReference>
<dbReference type="GO" id="GO:0004479">
    <property type="term" value="F:methionyl-tRNA formyltransferase activity"/>
    <property type="evidence" value="ECO:0007669"/>
    <property type="project" value="TreeGrafter"/>
</dbReference>
<dbReference type="Pfam" id="PF02911">
    <property type="entry name" value="Formyl_trans_C"/>
    <property type="match status" value="1"/>
</dbReference>
<dbReference type="InterPro" id="IPR005793">
    <property type="entry name" value="Formyl_trans_C"/>
</dbReference>
<evidence type="ECO:0000313" key="6">
    <source>
        <dbReference type="EMBL" id="QES54214.1"/>
    </source>
</evidence>
<accession>A0A5P2DGC1</accession>
<evidence type="ECO:0000259" key="4">
    <source>
        <dbReference type="Pfam" id="PF00551"/>
    </source>
</evidence>
<feature type="domain" description="Formyl transferase C-terminal" evidence="5">
    <location>
        <begin position="214"/>
        <end position="301"/>
    </location>
</feature>